<protein>
    <recommendedName>
        <fullName evidence="4">Large ribosomal subunit protein uL13</fullName>
    </recommendedName>
</protein>
<dbReference type="GO" id="GO:0005840">
    <property type="term" value="C:ribosome"/>
    <property type="evidence" value="ECO:0007669"/>
    <property type="project" value="UniProtKB-KW"/>
</dbReference>
<dbReference type="InterPro" id="IPR005823">
    <property type="entry name" value="Ribosomal_uL13_bac-type"/>
</dbReference>
<proteinExistence type="inferred from homology"/>
<dbReference type="CDD" id="cd00392">
    <property type="entry name" value="Ribosomal_L13"/>
    <property type="match status" value="1"/>
</dbReference>
<organism evidence="5 6">
    <name type="scientific">Candidatus Sungiibacteriota bacterium</name>
    <dbReference type="NCBI Taxonomy" id="2750080"/>
    <lineage>
        <taxon>Bacteria</taxon>
        <taxon>Candidatus Sungiibacteriota</taxon>
    </lineage>
</organism>
<dbReference type="SUPFAM" id="SSF52161">
    <property type="entry name" value="Ribosomal protein L13"/>
    <property type="match status" value="1"/>
</dbReference>
<dbReference type="PANTHER" id="PTHR11545:SF2">
    <property type="entry name" value="LARGE RIBOSOMAL SUBUNIT PROTEIN UL13M"/>
    <property type="match status" value="1"/>
</dbReference>
<dbReference type="InterPro" id="IPR005822">
    <property type="entry name" value="Ribosomal_uL13"/>
</dbReference>
<evidence type="ECO:0000256" key="1">
    <source>
        <dbReference type="ARBA" id="ARBA00006227"/>
    </source>
</evidence>
<dbReference type="Gene3D" id="3.90.1180.10">
    <property type="entry name" value="Ribosomal protein L13"/>
    <property type="match status" value="1"/>
</dbReference>
<dbReference type="PANTHER" id="PTHR11545">
    <property type="entry name" value="RIBOSOMAL PROTEIN L13"/>
    <property type="match status" value="1"/>
</dbReference>
<dbReference type="Proteomes" id="UP000808388">
    <property type="component" value="Unassembled WGS sequence"/>
</dbReference>
<reference evidence="5" key="1">
    <citation type="submission" date="2020-07" db="EMBL/GenBank/DDBJ databases">
        <title>Huge and variable diversity of episymbiotic CPR bacteria and DPANN archaea in groundwater ecosystems.</title>
        <authorList>
            <person name="He C.Y."/>
            <person name="Keren R."/>
            <person name="Whittaker M."/>
            <person name="Farag I.F."/>
            <person name="Doudna J."/>
            <person name="Cate J.H.D."/>
            <person name="Banfield J.F."/>
        </authorList>
    </citation>
    <scope>NUCLEOTIDE SEQUENCE</scope>
    <source>
        <strain evidence="5">NC_groundwater_972_Pr1_S-0.2um_49_27</strain>
    </source>
</reference>
<dbReference type="Pfam" id="PF00572">
    <property type="entry name" value="Ribosomal_L13"/>
    <property type="match status" value="1"/>
</dbReference>
<accession>A0A9D6QU98</accession>
<comment type="caution">
    <text evidence="5">The sequence shown here is derived from an EMBL/GenBank/DDBJ whole genome shotgun (WGS) entry which is preliminary data.</text>
</comment>
<dbReference type="InterPro" id="IPR036899">
    <property type="entry name" value="Ribosomal_uL13_sf"/>
</dbReference>
<keyword evidence="3 4" id="KW-0687">Ribonucleoprotein</keyword>
<dbReference type="NCBIfam" id="TIGR01066">
    <property type="entry name" value="rplM_bact"/>
    <property type="match status" value="1"/>
</dbReference>
<dbReference type="EMBL" id="JACQCQ010000013">
    <property type="protein sequence ID" value="MBI3627937.1"/>
    <property type="molecule type" value="Genomic_DNA"/>
</dbReference>
<evidence type="ECO:0000256" key="3">
    <source>
        <dbReference type="ARBA" id="ARBA00023274"/>
    </source>
</evidence>
<keyword evidence="2 4" id="KW-0689">Ribosomal protein</keyword>
<sequence length="118" mass="13188">MKEVKLDAANKVVGRLAVLVAKHLMGKSGAAFDYAKPGETKVVVTNTDKLRVTGKKADQKLYRHHSGFHGGLKETVYKDLFAKDSRKVLEHAVMGMLPKNKLRAIRIRHLVMHRGSEN</sequence>
<name>A0A9D6QU98_9BACT</name>
<dbReference type="GO" id="GO:0006412">
    <property type="term" value="P:translation"/>
    <property type="evidence" value="ECO:0007669"/>
    <property type="project" value="UniProtKB-UniRule"/>
</dbReference>
<evidence type="ECO:0000256" key="4">
    <source>
        <dbReference type="HAMAP-Rule" id="MF_01366"/>
    </source>
</evidence>
<evidence type="ECO:0000313" key="5">
    <source>
        <dbReference type="EMBL" id="MBI3627937.1"/>
    </source>
</evidence>
<dbReference type="GO" id="GO:0017148">
    <property type="term" value="P:negative regulation of translation"/>
    <property type="evidence" value="ECO:0007669"/>
    <property type="project" value="TreeGrafter"/>
</dbReference>
<dbReference type="PIRSF" id="PIRSF002181">
    <property type="entry name" value="Ribosomal_L13"/>
    <property type="match status" value="1"/>
</dbReference>
<dbReference type="GO" id="GO:1990904">
    <property type="term" value="C:ribonucleoprotein complex"/>
    <property type="evidence" value="ECO:0007669"/>
    <property type="project" value="UniProtKB-KW"/>
</dbReference>
<dbReference type="GO" id="GO:0003735">
    <property type="term" value="F:structural constituent of ribosome"/>
    <property type="evidence" value="ECO:0007669"/>
    <property type="project" value="InterPro"/>
</dbReference>
<evidence type="ECO:0000313" key="6">
    <source>
        <dbReference type="Proteomes" id="UP000808388"/>
    </source>
</evidence>
<comment type="similarity">
    <text evidence="1 4">Belongs to the universal ribosomal protein uL13 family.</text>
</comment>
<dbReference type="HAMAP" id="MF_01366">
    <property type="entry name" value="Ribosomal_uL13"/>
    <property type="match status" value="1"/>
</dbReference>
<comment type="subunit">
    <text evidence="4">Part of the 50S ribosomal subunit.</text>
</comment>
<gene>
    <name evidence="4 5" type="primary">rplM</name>
    <name evidence="5" type="ORF">HY220_04330</name>
</gene>
<dbReference type="AlphaFoldDB" id="A0A9D6QU98"/>
<comment type="function">
    <text evidence="4">This protein is one of the early assembly proteins of the 50S ribosomal subunit, although it is not seen to bind rRNA by itself. It is important during the early stages of 50S assembly.</text>
</comment>
<evidence type="ECO:0000256" key="2">
    <source>
        <dbReference type="ARBA" id="ARBA00022980"/>
    </source>
</evidence>
<dbReference type="GO" id="GO:0003729">
    <property type="term" value="F:mRNA binding"/>
    <property type="evidence" value="ECO:0007669"/>
    <property type="project" value="TreeGrafter"/>
</dbReference>